<dbReference type="RefSeq" id="WP_262395755.1">
    <property type="nucleotide sequence ID" value="NZ_JACRTD010000007.1"/>
</dbReference>
<name>A0A926ERE1_9FIRM</name>
<accession>A0A926ERE1</accession>
<feature type="transmembrane region" description="Helical" evidence="1">
    <location>
        <begin position="7"/>
        <end position="34"/>
    </location>
</feature>
<feature type="transmembrane region" description="Helical" evidence="1">
    <location>
        <begin position="54"/>
        <end position="80"/>
    </location>
</feature>
<evidence type="ECO:0000256" key="1">
    <source>
        <dbReference type="SAM" id="Phobius"/>
    </source>
</evidence>
<keyword evidence="1" id="KW-1133">Transmembrane helix</keyword>
<proteinExistence type="predicted"/>
<keyword evidence="1" id="KW-0472">Membrane</keyword>
<dbReference type="Proteomes" id="UP000623678">
    <property type="component" value="Unassembled WGS sequence"/>
</dbReference>
<sequence length="97" mass="10517">MKKAILLIFYIVAAVVVGALVAAIAGQIPFLSWLAFGKSIGLSVDNPMVLDLSVLRIAFGFEIGITVAHIFCFIGAFFAYRATVKALRIGRQKLDEE</sequence>
<dbReference type="EMBL" id="JACRTD010000007">
    <property type="protein sequence ID" value="MBC8586037.1"/>
    <property type="molecule type" value="Genomic_DNA"/>
</dbReference>
<protein>
    <submittedName>
        <fullName evidence="2">DUF4321 domain-containing protein</fullName>
    </submittedName>
</protein>
<reference evidence="2" key="1">
    <citation type="submission" date="2020-08" db="EMBL/GenBank/DDBJ databases">
        <title>Genome public.</title>
        <authorList>
            <person name="Liu C."/>
            <person name="Sun Q."/>
        </authorList>
    </citation>
    <scope>NUCLEOTIDE SEQUENCE</scope>
    <source>
        <strain evidence="2">NSJ-64</strain>
    </source>
</reference>
<gene>
    <name evidence="2" type="ORF">H8705_10630</name>
</gene>
<comment type="caution">
    <text evidence="2">The sequence shown here is derived from an EMBL/GenBank/DDBJ whole genome shotgun (WGS) entry which is preliminary data.</text>
</comment>
<keyword evidence="3" id="KW-1185">Reference proteome</keyword>
<dbReference type="AlphaFoldDB" id="A0A926ERE1"/>
<dbReference type="InterPro" id="IPR025470">
    <property type="entry name" value="DUF4321"/>
</dbReference>
<evidence type="ECO:0000313" key="2">
    <source>
        <dbReference type="EMBL" id="MBC8586037.1"/>
    </source>
</evidence>
<dbReference type="Pfam" id="PF14209">
    <property type="entry name" value="DUF4321"/>
    <property type="match status" value="1"/>
</dbReference>
<keyword evidence="1" id="KW-0812">Transmembrane</keyword>
<evidence type="ECO:0000313" key="3">
    <source>
        <dbReference type="Proteomes" id="UP000623678"/>
    </source>
</evidence>
<organism evidence="2 3">
    <name type="scientific">Youxingia wuxianensis</name>
    <dbReference type="NCBI Taxonomy" id="2763678"/>
    <lineage>
        <taxon>Bacteria</taxon>
        <taxon>Bacillati</taxon>
        <taxon>Bacillota</taxon>
        <taxon>Clostridia</taxon>
        <taxon>Eubacteriales</taxon>
        <taxon>Oscillospiraceae</taxon>
        <taxon>Youxingia</taxon>
    </lineage>
</organism>